<dbReference type="AlphaFoldDB" id="D7BXF1"/>
<dbReference type="HOGENOM" id="CLU_1712197_0_0_11"/>
<name>D7BXF1_STRBB</name>
<gene>
    <name evidence="2" type="ordered locus">SBI_04604</name>
</gene>
<evidence type="ECO:0000313" key="2">
    <source>
        <dbReference type="EMBL" id="ADI07724.1"/>
    </source>
</evidence>
<keyword evidence="3" id="KW-1185">Reference proteome</keyword>
<accession>D7BXF1</accession>
<reference evidence="2 3" key="1">
    <citation type="journal article" date="2010" name="J. Bacteriol.">
        <title>Genome sequence of the milbemycin-producing bacterium Streptomyces bingchenggensis.</title>
        <authorList>
            <person name="Wang X.J."/>
            <person name="Yan Y.J."/>
            <person name="Zhang B."/>
            <person name="An J."/>
            <person name="Wang J.J."/>
            <person name="Tian J."/>
            <person name="Jiang L."/>
            <person name="Chen Y.H."/>
            <person name="Huang S.X."/>
            <person name="Yin M."/>
            <person name="Zhang J."/>
            <person name="Gao A.L."/>
            <person name="Liu C.X."/>
            <person name="Zhu Z.X."/>
            <person name="Xiang W.S."/>
        </authorList>
    </citation>
    <scope>NUCLEOTIDE SEQUENCE [LARGE SCALE GENOMIC DNA]</scope>
    <source>
        <strain evidence="2 3">BCW-1</strain>
    </source>
</reference>
<sequence length="153" mass="16276">MSAAAAVAAVVLVTSPAGATSASSQWRIPGGDLWEVNAWHCATYWDTCDWTASAKLLGNSPANAIWINNRTELEAHGPNVSIEISKEPKATLTMVSESMGQVTWTNNNAWIADNSGTMDPSWSTVYVSTRSCGSGQVTPDIFVSEKCVYAGAF</sequence>
<dbReference type="KEGG" id="sbh:SBI_04604"/>
<feature type="chain" id="PRO_5003093321" description="Secreted protein" evidence="1">
    <location>
        <begin position="20"/>
        <end position="153"/>
    </location>
</feature>
<dbReference type="Proteomes" id="UP000000377">
    <property type="component" value="Chromosome"/>
</dbReference>
<evidence type="ECO:0008006" key="4">
    <source>
        <dbReference type="Google" id="ProtNLM"/>
    </source>
</evidence>
<evidence type="ECO:0000256" key="1">
    <source>
        <dbReference type="SAM" id="SignalP"/>
    </source>
</evidence>
<dbReference type="EMBL" id="CP002047">
    <property type="protein sequence ID" value="ADI07724.1"/>
    <property type="molecule type" value="Genomic_DNA"/>
</dbReference>
<keyword evidence="1" id="KW-0732">Signal</keyword>
<organism evidence="2 3">
    <name type="scientific">Streptomyces bingchenggensis (strain BCW-1)</name>
    <dbReference type="NCBI Taxonomy" id="749414"/>
    <lineage>
        <taxon>Bacteria</taxon>
        <taxon>Bacillati</taxon>
        <taxon>Actinomycetota</taxon>
        <taxon>Actinomycetes</taxon>
        <taxon>Kitasatosporales</taxon>
        <taxon>Streptomycetaceae</taxon>
        <taxon>Streptomyces</taxon>
    </lineage>
</organism>
<proteinExistence type="predicted"/>
<protein>
    <recommendedName>
        <fullName evidence="4">Secreted protein</fullName>
    </recommendedName>
</protein>
<dbReference type="RefSeq" id="WP_014177194.1">
    <property type="nucleotide sequence ID" value="NC_016582.1"/>
</dbReference>
<dbReference type="eggNOG" id="ENOG5030NGY">
    <property type="taxonomic scope" value="Bacteria"/>
</dbReference>
<feature type="signal peptide" evidence="1">
    <location>
        <begin position="1"/>
        <end position="19"/>
    </location>
</feature>
<evidence type="ECO:0000313" key="3">
    <source>
        <dbReference type="Proteomes" id="UP000000377"/>
    </source>
</evidence>
<dbReference type="PATRIC" id="fig|749414.3.peg.4756"/>